<protein>
    <submittedName>
        <fullName evidence="2">Uncharacterized protein</fullName>
    </submittedName>
</protein>
<sequence>MRTLDFKSTTRVLVRFRSTRAIETEGSSKAKLPHPPSTSFSSHICSLDSSAPPTAPFTPLSPLIVPEVIGVLAGPEAGGVPPYAAAYPISRHRKPLPAHSRRYTNDIPLRQKDKSEQTGLVPPSPQQLWTRAFTLASKDVKNVTSKALVYFLERGKAHYRPWVPPTLQTRESLGKNGDTGLSATIGTSESARVVPPVLQYSVRLTLSHYTALIHGLLLRRHYSVALEWVRKLIYPFPSTFSPRASALFPNTNSILLSRTTKHPRDAVHFALDGPALSACLVVLARLGRVHEAVKVLEAYAAPTMIARKSRHASNVQMNTIQMNDFLLVLLRWPSKKHALPVPSVQFPLKPLKVKRTRRPAASEGRTDTSVEHLSVSTGTTRSARPDLLLRLLPALYPRYGVTWDARTVCLMLQAVRMSAKMDGVSAFGLRKVLKEMFVGRGLLHPREPPMMESRSLAAQSLREDSKQWWFVERIMEVLWKPVDSESE</sequence>
<dbReference type="OrthoDB" id="185373at2759"/>
<name>A0A0D0C560_9AGAR</name>
<keyword evidence="3" id="KW-1185">Reference proteome</keyword>
<feature type="region of interest" description="Disordered" evidence="1">
    <location>
        <begin position="355"/>
        <end position="376"/>
    </location>
</feature>
<evidence type="ECO:0000313" key="2">
    <source>
        <dbReference type="EMBL" id="KIK57569.1"/>
    </source>
</evidence>
<dbReference type="Proteomes" id="UP000053593">
    <property type="component" value="Unassembled WGS sequence"/>
</dbReference>
<dbReference type="AlphaFoldDB" id="A0A0D0C560"/>
<dbReference type="EMBL" id="KN834790">
    <property type="protein sequence ID" value="KIK57569.1"/>
    <property type="molecule type" value="Genomic_DNA"/>
</dbReference>
<proteinExistence type="predicted"/>
<evidence type="ECO:0000313" key="3">
    <source>
        <dbReference type="Proteomes" id="UP000053593"/>
    </source>
</evidence>
<feature type="region of interest" description="Disordered" evidence="1">
    <location>
        <begin position="23"/>
        <end position="45"/>
    </location>
</feature>
<reference evidence="2 3" key="1">
    <citation type="submission" date="2014-04" db="EMBL/GenBank/DDBJ databases">
        <title>Evolutionary Origins and Diversification of the Mycorrhizal Mutualists.</title>
        <authorList>
            <consortium name="DOE Joint Genome Institute"/>
            <consortium name="Mycorrhizal Genomics Consortium"/>
            <person name="Kohler A."/>
            <person name="Kuo A."/>
            <person name="Nagy L.G."/>
            <person name="Floudas D."/>
            <person name="Copeland A."/>
            <person name="Barry K.W."/>
            <person name="Cichocki N."/>
            <person name="Veneault-Fourrey C."/>
            <person name="LaButti K."/>
            <person name="Lindquist E.A."/>
            <person name="Lipzen A."/>
            <person name="Lundell T."/>
            <person name="Morin E."/>
            <person name="Murat C."/>
            <person name="Riley R."/>
            <person name="Ohm R."/>
            <person name="Sun H."/>
            <person name="Tunlid A."/>
            <person name="Henrissat B."/>
            <person name="Grigoriev I.V."/>
            <person name="Hibbett D.S."/>
            <person name="Martin F."/>
        </authorList>
    </citation>
    <scope>NUCLEOTIDE SEQUENCE [LARGE SCALE GENOMIC DNA]</scope>
    <source>
        <strain evidence="2 3">FD-317 M1</strain>
    </source>
</reference>
<gene>
    <name evidence="2" type="ORF">GYMLUDRAFT_86765</name>
</gene>
<organism evidence="2 3">
    <name type="scientific">Collybiopsis luxurians FD-317 M1</name>
    <dbReference type="NCBI Taxonomy" id="944289"/>
    <lineage>
        <taxon>Eukaryota</taxon>
        <taxon>Fungi</taxon>
        <taxon>Dikarya</taxon>
        <taxon>Basidiomycota</taxon>
        <taxon>Agaricomycotina</taxon>
        <taxon>Agaricomycetes</taxon>
        <taxon>Agaricomycetidae</taxon>
        <taxon>Agaricales</taxon>
        <taxon>Marasmiineae</taxon>
        <taxon>Omphalotaceae</taxon>
        <taxon>Collybiopsis</taxon>
        <taxon>Collybiopsis luxurians</taxon>
    </lineage>
</organism>
<accession>A0A0D0C560</accession>
<evidence type="ECO:0000256" key="1">
    <source>
        <dbReference type="SAM" id="MobiDB-lite"/>
    </source>
</evidence>
<dbReference type="HOGENOM" id="CLU_560265_0_0_1"/>